<gene>
    <name evidence="1" type="ORF">C7H79_00340</name>
</gene>
<dbReference type="OrthoDB" id="8545031at2"/>
<comment type="caution">
    <text evidence="1">The sequence shown here is derived from an EMBL/GenBank/DDBJ whole genome shotgun (WGS) entry which is preliminary data.</text>
</comment>
<proteinExistence type="predicted"/>
<dbReference type="EMBL" id="PXXU01000001">
    <property type="protein sequence ID" value="PSJ18921.1"/>
    <property type="molecule type" value="Genomic_DNA"/>
</dbReference>
<name>A0A2P7NZN5_9PROT</name>
<dbReference type="Gene3D" id="3.40.50.2000">
    <property type="entry name" value="Glycogen Phosphorylase B"/>
    <property type="match status" value="1"/>
</dbReference>
<sequence>MTNAQLTFYDTSRAYYASYYLQGLGELAKSGKLQVRVAHSLPPRLKSAIQDADWQHLLFAMALFKYQQGDHEWYFCIDTHDVNSVNVTNHTGGYHLPLLQSVDVYFKVNYNPDQIEFTPALKDFHKKILSISQFFPIRPGSFVSLCRRLLLTPALFGFKPGINYNVPYKGYVTDAKFRLRDLKNFQPLERILAHRETPKDIDIFFVTSFRHNFRHQAVMERRYRIINKLSSIASLNTAIGFSCEKALPEKYAHAFYPRLNQEKYLEILARARVVIYTQGIAGCLSSKFGLAMALGVAVIGEPLGNNPDLLIANPHLKEQFSYLDPDDIIEHAIQLATNPQQAEKLGALNAAMFDSQMAPRPTAEYILQALQKYHFLEPHHSVGDTQ</sequence>
<dbReference type="SUPFAM" id="SSF53756">
    <property type="entry name" value="UDP-Glycosyltransferase/glycogen phosphorylase"/>
    <property type="match status" value="1"/>
</dbReference>
<protein>
    <recommendedName>
        <fullName evidence="3">Glycosyltransferase family 1 protein</fullName>
    </recommendedName>
</protein>
<dbReference type="RefSeq" id="WP_106705305.1">
    <property type="nucleotide sequence ID" value="NZ_PXXU01000001.1"/>
</dbReference>
<reference evidence="1 2" key="1">
    <citation type="submission" date="2018-03" db="EMBL/GenBank/DDBJ databases">
        <title>Draft genome of Nitrosomonas supralitoralis APG5.</title>
        <authorList>
            <person name="Urakawa H."/>
            <person name="Lopez J.V."/>
        </authorList>
    </citation>
    <scope>NUCLEOTIDE SEQUENCE [LARGE SCALE GENOMIC DNA]</scope>
    <source>
        <strain evidence="1 2">APG5</strain>
    </source>
</reference>
<accession>A0A2P7NZN5</accession>
<dbReference type="AlphaFoldDB" id="A0A2P7NZN5"/>
<evidence type="ECO:0000313" key="2">
    <source>
        <dbReference type="Proteomes" id="UP000241912"/>
    </source>
</evidence>
<dbReference type="Proteomes" id="UP000241912">
    <property type="component" value="Unassembled WGS sequence"/>
</dbReference>
<evidence type="ECO:0000313" key="1">
    <source>
        <dbReference type="EMBL" id="PSJ18921.1"/>
    </source>
</evidence>
<organism evidence="1 2">
    <name type="scientific">Nitrosomonas supralitoralis</name>
    <dbReference type="NCBI Taxonomy" id="2116706"/>
    <lineage>
        <taxon>Bacteria</taxon>
        <taxon>Pseudomonadati</taxon>
        <taxon>Pseudomonadota</taxon>
        <taxon>Betaproteobacteria</taxon>
        <taxon>Nitrosomonadales</taxon>
        <taxon>Nitrosomonadaceae</taxon>
        <taxon>Nitrosomonas</taxon>
    </lineage>
</organism>
<keyword evidence="2" id="KW-1185">Reference proteome</keyword>
<evidence type="ECO:0008006" key="3">
    <source>
        <dbReference type="Google" id="ProtNLM"/>
    </source>
</evidence>